<dbReference type="InterPro" id="IPR015020">
    <property type="entry name" value="Rv2525c-like_Glyco_Hydro-like"/>
</dbReference>
<dbReference type="InterPro" id="IPR017853">
    <property type="entry name" value="GH"/>
</dbReference>
<sequence>MADEKVRLAQRFINSYNVPGIPKLDEDGKTSWSVMYALTRALQYELGITALSDSFGPTTVATLQQQFPVIDGLNTHGNVNRIVAYGLYCKGYPGGDLKGVYDDEVAESVTRLKQDMGVAGTYPGDGLVPKVFKGLLTMDPYVVVNNGRDQVRAVQQWLNGTFITRRDFFVIPCDGHFSRDVQKALLLAIQFQLGMSDDVANGRFGPATKAGIRSNQLSVGSSGRWVQLFSGAMIFNQRDGVAFATSFTSELAARVREFQRFVALPESGDGDFATWASLLVSTGDDTRRGTACDSVSEVTTFRAAALRSAGYQVVGRYLCNVTGSSLNKMIQPFELDTIVAAGLRVFPIYQTYGGEAAYFRREQGMGDAFAAISWARYHGFQAGTRIYFAVDFDALDYQITENVIPHFTGIKTILDEHGAEYSLGIYGARNVCSRVRAAGLSTGSFVSDMSTGFSGNLGFPMPSDWAFDQIATVQVGSGTGAIEIDNNIANGRDLGQNSFSSQVYFGLDVGFDMSWRDAMLRDVQAYLESINVPESGGPGGEALTLHTTTESYNATLAVDGLITSLARTLRMRKALIQCPLLWEIRKLNIADPPADDAVRLGLKDDSSTGLAQIFAATAIRARNHCIRQGIIGGTIMDFGNDDDRLSVWHKLNEDNIYNISTVPLVLIEGAADVGLRRPDVFFTEDETRRTLARYNGTGDAAENYGRQLLGLYRVFEKYHKPLREAS</sequence>
<reference evidence="2 3" key="1">
    <citation type="submission" date="2018-05" db="EMBL/GenBank/DDBJ databases">
        <title>Evolution of GPA BGCs.</title>
        <authorList>
            <person name="Waglechner N."/>
            <person name="Wright G.D."/>
        </authorList>
    </citation>
    <scope>NUCLEOTIDE SEQUENCE [LARGE SCALE GENOMIC DNA]</scope>
    <source>
        <strain evidence="2 3">DSM 5908</strain>
    </source>
</reference>
<gene>
    <name evidence="2" type="ORF">DMA12_34780</name>
</gene>
<comment type="caution">
    <text evidence="2">The sequence shown here is derived from an EMBL/GenBank/DDBJ whole genome shotgun (WGS) entry which is preliminary data.</text>
</comment>
<organism evidence="2 3">
    <name type="scientific">Amycolatopsis balhimycina DSM 5908</name>
    <dbReference type="NCBI Taxonomy" id="1081091"/>
    <lineage>
        <taxon>Bacteria</taxon>
        <taxon>Bacillati</taxon>
        <taxon>Actinomycetota</taxon>
        <taxon>Actinomycetes</taxon>
        <taxon>Pseudonocardiales</taxon>
        <taxon>Pseudonocardiaceae</taxon>
        <taxon>Amycolatopsis</taxon>
    </lineage>
</organism>
<dbReference type="SUPFAM" id="SSF47090">
    <property type="entry name" value="PGBD-like"/>
    <property type="match status" value="1"/>
</dbReference>
<dbReference type="Pfam" id="PF08924">
    <property type="entry name" value="Rv2525c_GlyHyd-like"/>
    <property type="match status" value="1"/>
</dbReference>
<dbReference type="AlphaFoldDB" id="A0A428W483"/>
<dbReference type="CDD" id="cd06418">
    <property type="entry name" value="GH25_BacA-like"/>
    <property type="match status" value="1"/>
</dbReference>
<dbReference type="SUPFAM" id="SSF51445">
    <property type="entry name" value="(Trans)glycosidases"/>
    <property type="match status" value="1"/>
</dbReference>
<feature type="domain" description="Rv2525c-like glycoside hydrolase-like" evidence="1">
    <location>
        <begin position="305"/>
        <end position="488"/>
    </location>
</feature>
<evidence type="ECO:0000259" key="1">
    <source>
        <dbReference type="Pfam" id="PF08924"/>
    </source>
</evidence>
<dbReference type="Proteomes" id="UP000286716">
    <property type="component" value="Unassembled WGS sequence"/>
</dbReference>
<dbReference type="InterPro" id="IPR036365">
    <property type="entry name" value="PGBD-like_sf"/>
</dbReference>
<evidence type="ECO:0000313" key="3">
    <source>
        <dbReference type="Proteomes" id="UP000286716"/>
    </source>
</evidence>
<dbReference type="OrthoDB" id="1795295at2"/>
<dbReference type="EMBL" id="QHHU01000063">
    <property type="protein sequence ID" value="RSM37925.1"/>
    <property type="molecule type" value="Genomic_DNA"/>
</dbReference>
<proteinExistence type="predicted"/>
<dbReference type="Gene3D" id="3.20.20.80">
    <property type="entry name" value="Glycosidases"/>
    <property type="match status" value="1"/>
</dbReference>
<evidence type="ECO:0000313" key="2">
    <source>
        <dbReference type="EMBL" id="RSM37925.1"/>
    </source>
</evidence>
<name>A0A428W483_AMYBA</name>
<accession>A0A428W483</accession>
<dbReference type="RefSeq" id="WP_020646506.1">
    <property type="nucleotide sequence ID" value="NZ_QHHU01000063.1"/>
</dbReference>
<keyword evidence="3" id="KW-1185">Reference proteome</keyword>
<protein>
    <submittedName>
        <fullName evidence="2">DUF1906 domain-containing protein</fullName>
    </submittedName>
</protein>